<protein>
    <submittedName>
        <fullName evidence="3">Prophage MuSo2, baseplate assembly protein V</fullName>
    </submittedName>
</protein>
<dbReference type="NCBIfam" id="TIGR01644">
    <property type="entry name" value="phage_P2_V"/>
    <property type="match status" value="1"/>
</dbReference>
<dbReference type="InterPro" id="IPR044033">
    <property type="entry name" value="GpV-like_apex"/>
</dbReference>
<feature type="domain" description="Bacteriophage Mu Gp45 N-terminal" evidence="2">
    <location>
        <begin position="56"/>
        <end position="123"/>
    </location>
</feature>
<sequence>MPTRHPQKTETCAQPQEPAGRRRHPARNRAIPVRRQAGSSPPKEPSMSLLTRLLARGTVVLAHSANKLQSLQMRLTAGEVNDDMEHFEPYGFTSNPLAGAEGIATFLGGDRSHGVVLVVADRRYRLKALAAGEVAIYTDEGDKIHFKRGRVIDIDTATLNIRASSGVIIDSPTLSMSGKIVSQGDQVAAGISQINHVHSGVQPGPGQTGVPVGG</sequence>
<dbReference type="Pfam" id="PF18946">
    <property type="entry name" value="Apex"/>
    <property type="match status" value="1"/>
</dbReference>
<dbReference type="eggNOG" id="COG4384">
    <property type="taxonomic scope" value="Bacteria"/>
</dbReference>
<dbReference type="InterPro" id="IPR013046">
    <property type="entry name" value="GpV/Gp45"/>
</dbReference>
<dbReference type="HOGENOM" id="CLU_108409_2_0_6"/>
<dbReference type="InterPro" id="IPR053861">
    <property type="entry name" value="Phage_Mu_Gp45_N"/>
</dbReference>
<evidence type="ECO:0000256" key="1">
    <source>
        <dbReference type="SAM" id="MobiDB-lite"/>
    </source>
</evidence>
<evidence type="ECO:0000313" key="3">
    <source>
        <dbReference type="EMBL" id="AGL83049.1"/>
    </source>
</evidence>
<gene>
    <name evidence="3" type="ORF">PFLCHA0_c12570</name>
</gene>
<dbReference type="KEGG" id="pprc:PFLCHA0_c12570"/>
<dbReference type="EMBL" id="CP003190">
    <property type="protein sequence ID" value="AGL83049.1"/>
    <property type="molecule type" value="Genomic_DNA"/>
</dbReference>
<name>A0A2C9EHI6_PSEPH</name>
<organism evidence="3 4">
    <name type="scientific">Pseudomonas protegens (strain DSM 19095 / LMG 27888 / CFBP 6595 / CHA0)</name>
    <dbReference type="NCBI Taxonomy" id="1124983"/>
    <lineage>
        <taxon>Bacteria</taxon>
        <taxon>Pseudomonadati</taxon>
        <taxon>Pseudomonadota</taxon>
        <taxon>Gammaproteobacteria</taxon>
        <taxon>Pseudomonadales</taxon>
        <taxon>Pseudomonadaceae</taxon>
        <taxon>Pseudomonas</taxon>
    </lineage>
</organism>
<feature type="region of interest" description="Disordered" evidence="1">
    <location>
        <begin position="1"/>
        <end position="46"/>
    </location>
</feature>
<evidence type="ECO:0000259" key="2">
    <source>
        <dbReference type="Pfam" id="PF06890"/>
    </source>
</evidence>
<accession>A0A2C9EHI6</accession>
<dbReference type="Proteomes" id="UP000013940">
    <property type="component" value="Chromosome"/>
</dbReference>
<dbReference type="Pfam" id="PF06890">
    <property type="entry name" value="Phage_Mu_Gp45"/>
    <property type="match status" value="1"/>
</dbReference>
<dbReference type="AlphaFoldDB" id="A0A2C9EHI6"/>
<evidence type="ECO:0000313" key="4">
    <source>
        <dbReference type="Proteomes" id="UP000013940"/>
    </source>
</evidence>
<reference evidence="4" key="1">
    <citation type="journal article" date="2014" name="Genome Announc.">
        <title>Full-genome sequence of the plant growth-promoting bacterium Pseudomonas protegens CHA0.</title>
        <authorList>
            <person name="Jousset A."/>
            <person name="Schuldes J."/>
            <person name="Keel C."/>
            <person name="Maurhofer M."/>
            <person name="Daniel R."/>
            <person name="Scheu S."/>
            <person name="Thuermer A."/>
        </authorList>
    </citation>
    <scope>NUCLEOTIDE SEQUENCE [LARGE SCALE GENOMIC DNA]</scope>
    <source>
        <strain evidence="4">DSM 19095 / LMG 27888 / CFBP 6595 / CHA0</strain>
    </source>
</reference>
<proteinExistence type="predicted"/>